<protein>
    <recommendedName>
        <fullName evidence="1">DUF6870 domain-containing protein</fullName>
    </recommendedName>
</protein>
<dbReference type="Proteomes" id="UP000183975">
    <property type="component" value="Unassembled WGS sequence"/>
</dbReference>
<sequence length="88" mass="9487">MRLTAQELEQMKSVDIGAVSADALADVSGMAFDRTLPREERLARFVRRAVNPYCFSVGGVGVKIEFAEGGPSLQATLAAFLIRQKSGL</sequence>
<evidence type="ECO:0000313" key="3">
    <source>
        <dbReference type="Proteomes" id="UP000183975"/>
    </source>
</evidence>
<gene>
    <name evidence="2" type="ORF">SAMN02745138_02698</name>
</gene>
<reference evidence="2 3" key="1">
    <citation type="submission" date="2016-11" db="EMBL/GenBank/DDBJ databases">
        <authorList>
            <person name="Jaros S."/>
            <person name="Januszkiewicz K."/>
            <person name="Wedrychowicz H."/>
        </authorList>
    </citation>
    <scope>NUCLEOTIDE SEQUENCE [LARGE SCALE GENOMIC DNA]</scope>
    <source>
        <strain evidence="2 3">DSM 14214</strain>
    </source>
</reference>
<dbReference type="RefSeq" id="WP_072852621.1">
    <property type="nucleotide sequence ID" value="NZ_FRAH01000058.1"/>
</dbReference>
<dbReference type="OrthoDB" id="9797040at2"/>
<proteinExistence type="predicted"/>
<evidence type="ECO:0000259" key="1">
    <source>
        <dbReference type="Pfam" id="PF21757"/>
    </source>
</evidence>
<dbReference type="EMBL" id="FRAH01000058">
    <property type="protein sequence ID" value="SHK99447.1"/>
    <property type="molecule type" value="Genomic_DNA"/>
</dbReference>
<dbReference type="Pfam" id="PF21757">
    <property type="entry name" value="DUF6870"/>
    <property type="match status" value="1"/>
</dbReference>
<dbReference type="AlphaFoldDB" id="A0A1M6X0D1"/>
<accession>A0A1M6X0D1</accession>
<evidence type="ECO:0000313" key="2">
    <source>
        <dbReference type="EMBL" id="SHK99447.1"/>
    </source>
</evidence>
<name>A0A1M6X0D1_9FIRM</name>
<dbReference type="InterPro" id="IPR049222">
    <property type="entry name" value="DUF6870"/>
</dbReference>
<organism evidence="2 3">
    <name type="scientific">Anaerotignum lactatifermentans DSM 14214</name>
    <dbReference type="NCBI Taxonomy" id="1121323"/>
    <lineage>
        <taxon>Bacteria</taxon>
        <taxon>Bacillati</taxon>
        <taxon>Bacillota</taxon>
        <taxon>Clostridia</taxon>
        <taxon>Lachnospirales</taxon>
        <taxon>Anaerotignaceae</taxon>
        <taxon>Anaerotignum</taxon>
    </lineage>
</organism>
<feature type="domain" description="DUF6870" evidence="1">
    <location>
        <begin position="11"/>
        <end position="80"/>
    </location>
</feature>
<keyword evidence="3" id="KW-1185">Reference proteome</keyword>